<dbReference type="InterPro" id="IPR036812">
    <property type="entry name" value="NAD(P)_OxRdtase_dom_sf"/>
</dbReference>
<dbReference type="EMBL" id="SWKV01000025">
    <property type="protein sequence ID" value="KAF3040445.1"/>
    <property type="molecule type" value="Genomic_DNA"/>
</dbReference>
<protein>
    <recommendedName>
        <fullName evidence="2">NADP-dependent oxidoreductase domain-containing protein</fullName>
    </recommendedName>
</protein>
<evidence type="ECO:0000313" key="4">
    <source>
        <dbReference type="Proteomes" id="UP000758155"/>
    </source>
</evidence>
<dbReference type="Proteomes" id="UP000758155">
    <property type="component" value="Unassembled WGS sequence"/>
</dbReference>
<dbReference type="PANTHER" id="PTHR43364:SF4">
    <property type="entry name" value="NAD(P)-LINKED OXIDOREDUCTASE SUPERFAMILY PROTEIN"/>
    <property type="match status" value="1"/>
</dbReference>
<evidence type="ECO:0000313" key="3">
    <source>
        <dbReference type="EMBL" id="KAF3040445.1"/>
    </source>
</evidence>
<proteinExistence type="predicted"/>
<evidence type="ECO:0000259" key="2">
    <source>
        <dbReference type="Pfam" id="PF00248"/>
    </source>
</evidence>
<dbReference type="PANTHER" id="PTHR43364">
    <property type="entry name" value="NADH-SPECIFIC METHYLGLYOXAL REDUCTASE-RELATED"/>
    <property type="match status" value="1"/>
</dbReference>
<keyword evidence="4" id="KW-1185">Reference proteome</keyword>
<dbReference type="AlphaFoldDB" id="A0A9P4WS90"/>
<dbReference type="OrthoDB" id="2310150at2759"/>
<reference evidence="3" key="1">
    <citation type="submission" date="2019-04" db="EMBL/GenBank/DDBJ databases">
        <title>Sequencing of skin fungus with MAO and IRED activity.</title>
        <authorList>
            <person name="Marsaioli A.J."/>
            <person name="Bonatto J.M.C."/>
            <person name="Reis Junior O."/>
        </authorList>
    </citation>
    <scope>NUCLEOTIDE SEQUENCE</scope>
    <source>
        <strain evidence="3">28M1</strain>
    </source>
</reference>
<gene>
    <name evidence="3" type="ORF">E8E12_000794</name>
</gene>
<dbReference type="Gene3D" id="3.20.20.100">
    <property type="entry name" value="NADP-dependent oxidoreductase domain"/>
    <property type="match status" value="1"/>
</dbReference>
<dbReference type="SUPFAM" id="SSF51430">
    <property type="entry name" value="NAD(P)-linked oxidoreductase"/>
    <property type="match status" value="1"/>
</dbReference>
<sequence>MREVNELYKEGKFNALGLSNYPAWEVAEIHNVAKERGWVLPRIYQAIYNCFTREIERELIPYLRKYGMELVT</sequence>
<evidence type="ECO:0000256" key="1">
    <source>
        <dbReference type="ARBA" id="ARBA00023002"/>
    </source>
</evidence>
<organism evidence="3 4">
    <name type="scientific">Didymella heteroderae</name>
    <dbReference type="NCBI Taxonomy" id="1769908"/>
    <lineage>
        <taxon>Eukaryota</taxon>
        <taxon>Fungi</taxon>
        <taxon>Dikarya</taxon>
        <taxon>Ascomycota</taxon>
        <taxon>Pezizomycotina</taxon>
        <taxon>Dothideomycetes</taxon>
        <taxon>Pleosporomycetidae</taxon>
        <taxon>Pleosporales</taxon>
        <taxon>Pleosporineae</taxon>
        <taxon>Didymellaceae</taxon>
        <taxon>Didymella</taxon>
    </lineage>
</organism>
<dbReference type="InterPro" id="IPR023210">
    <property type="entry name" value="NADP_OxRdtase_dom"/>
</dbReference>
<dbReference type="Pfam" id="PF00248">
    <property type="entry name" value="Aldo_ket_red"/>
    <property type="match status" value="1"/>
</dbReference>
<accession>A0A9P4WS90</accession>
<comment type="caution">
    <text evidence="3">The sequence shown here is derived from an EMBL/GenBank/DDBJ whole genome shotgun (WGS) entry which is preliminary data.</text>
</comment>
<dbReference type="InterPro" id="IPR050523">
    <property type="entry name" value="AKR_Detox_Biosynth"/>
</dbReference>
<keyword evidence="1" id="KW-0560">Oxidoreductase</keyword>
<dbReference type="GO" id="GO:0016491">
    <property type="term" value="F:oxidoreductase activity"/>
    <property type="evidence" value="ECO:0007669"/>
    <property type="project" value="UniProtKB-KW"/>
</dbReference>
<name>A0A9P4WS90_9PLEO</name>
<feature type="domain" description="NADP-dependent oxidoreductase" evidence="2">
    <location>
        <begin position="1"/>
        <end position="71"/>
    </location>
</feature>